<evidence type="ECO:0000313" key="2">
    <source>
        <dbReference type="Proteomes" id="UP000267096"/>
    </source>
</evidence>
<organism evidence="3">
    <name type="scientific">Anisakis simplex</name>
    <name type="common">Herring worm</name>
    <dbReference type="NCBI Taxonomy" id="6269"/>
    <lineage>
        <taxon>Eukaryota</taxon>
        <taxon>Metazoa</taxon>
        <taxon>Ecdysozoa</taxon>
        <taxon>Nematoda</taxon>
        <taxon>Chromadorea</taxon>
        <taxon>Rhabditida</taxon>
        <taxon>Spirurina</taxon>
        <taxon>Ascaridomorpha</taxon>
        <taxon>Ascaridoidea</taxon>
        <taxon>Anisakidae</taxon>
        <taxon>Anisakis</taxon>
        <taxon>Anisakis simplex complex</taxon>
    </lineage>
</organism>
<dbReference type="WBParaSite" id="ASIM_0001545801-mRNA-1">
    <property type="protein sequence ID" value="ASIM_0001545801-mRNA-1"/>
    <property type="gene ID" value="ASIM_0001545801"/>
</dbReference>
<reference evidence="3" key="1">
    <citation type="submission" date="2017-02" db="UniProtKB">
        <authorList>
            <consortium name="WormBaseParasite"/>
        </authorList>
    </citation>
    <scope>IDENTIFICATION</scope>
</reference>
<protein>
    <submittedName>
        <fullName evidence="3">Transcriptional regulator</fullName>
    </submittedName>
</protein>
<accession>A0A0M3K3B9</accession>
<dbReference type="AlphaFoldDB" id="A0A0M3K3B9"/>
<name>A0A0M3K3B9_ANISI</name>
<dbReference type="EMBL" id="UYRR01031974">
    <property type="protein sequence ID" value="VDK53562.1"/>
    <property type="molecule type" value="Genomic_DNA"/>
</dbReference>
<sequence length="31" mass="3734">MEVFDAVRQRLDLRLRLIIDLEHVCNLLLVQ</sequence>
<dbReference type="Proteomes" id="UP000267096">
    <property type="component" value="Unassembled WGS sequence"/>
</dbReference>
<evidence type="ECO:0000313" key="1">
    <source>
        <dbReference type="EMBL" id="VDK53562.1"/>
    </source>
</evidence>
<keyword evidence="2" id="KW-1185">Reference proteome</keyword>
<gene>
    <name evidence="1" type="ORF">ASIM_LOCUS14867</name>
</gene>
<proteinExistence type="predicted"/>
<reference evidence="1 2" key="2">
    <citation type="submission" date="2018-11" db="EMBL/GenBank/DDBJ databases">
        <authorList>
            <consortium name="Pathogen Informatics"/>
        </authorList>
    </citation>
    <scope>NUCLEOTIDE SEQUENCE [LARGE SCALE GENOMIC DNA]</scope>
</reference>
<evidence type="ECO:0000313" key="3">
    <source>
        <dbReference type="WBParaSite" id="ASIM_0001545801-mRNA-1"/>
    </source>
</evidence>